<evidence type="ECO:0000256" key="2">
    <source>
        <dbReference type="SAM" id="SignalP"/>
    </source>
</evidence>
<comment type="caution">
    <text evidence="3">The sequence shown here is derived from an EMBL/GenBank/DDBJ whole genome shotgun (WGS) entry which is preliminary data.</text>
</comment>
<sequence>MIGRFLQGAALGGLLGAALLATASLTSPRPAGGSATATTPPAPPLPDTAALTESPAEAPAATPPATPPQPSSQPAAQPAPPADLPAAPVPPAAADPGVPVPDPADPGSIAATPPAGPASPQAEVAPPAPDLPAPPPLTPEEEKMLADGAAPETAPEPAPEPAPAATDTPADTAPVGQGTLAPAPALPGAEGIATDRLPRIGDPAPSAAAALADGPQPPVRAFARPFDNPAGKPALAIILIDTGEPGLDRAALAALPFPVTFALDPMAEGAADRAATYRAAGQEVILLATALPKGAVPSDVEQAFQVMGQTLPEAVAVMDLPGRSFQSDRTLAAAVVPVLGAQGRGLVTWDEGLNAADQVARREDVPAAVIFRSLDAAGEPTPAIRRALDRAAFKAAQEGRVTVVGHTRPETVAALLEWAVEGRAATVALAPVTAVLTVD</sequence>
<proteinExistence type="predicted"/>
<name>A0A2T4J5U8_FUSBL</name>
<feature type="compositionally biased region" description="Low complexity" evidence="1">
    <location>
        <begin position="47"/>
        <end position="60"/>
    </location>
</feature>
<dbReference type="Proteomes" id="UP000241362">
    <property type="component" value="Unassembled WGS sequence"/>
</dbReference>
<protein>
    <recommendedName>
        <fullName evidence="5">Divergent polysaccharide deacetylase family protein</fullName>
    </recommendedName>
</protein>
<evidence type="ECO:0000256" key="1">
    <source>
        <dbReference type="SAM" id="MobiDB-lite"/>
    </source>
</evidence>
<evidence type="ECO:0000313" key="4">
    <source>
        <dbReference type="Proteomes" id="UP000241362"/>
    </source>
</evidence>
<dbReference type="InterPro" id="IPR006837">
    <property type="entry name" value="Divergent_DAC"/>
</dbReference>
<accession>A0A2T4J5U8</accession>
<dbReference type="InterPro" id="IPR011330">
    <property type="entry name" value="Glyco_hydro/deAcase_b/a-brl"/>
</dbReference>
<evidence type="ECO:0008006" key="5">
    <source>
        <dbReference type="Google" id="ProtNLM"/>
    </source>
</evidence>
<reference evidence="3 4" key="1">
    <citation type="submission" date="2018-03" db="EMBL/GenBank/DDBJ databases">
        <title>Rhodobacter blasticus.</title>
        <authorList>
            <person name="Meyer T.E."/>
            <person name="Miller S."/>
            <person name="Lodha T."/>
            <person name="Gandham S."/>
            <person name="Chintalapati S."/>
            <person name="Chintalapati V.R."/>
        </authorList>
    </citation>
    <scope>NUCLEOTIDE SEQUENCE [LARGE SCALE GENOMIC DNA]</scope>
    <source>
        <strain evidence="3 4">DSM 2131</strain>
    </source>
</reference>
<feature type="compositionally biased region" description="Pro residues" evidence="1">
    <location>
        <begin position="126"/>
        <end position="138"/>
    </location>
</feature>
<organism evidence="3 4">
    <name type="scientific">Fuscovulum blasticum DSM 2131</name>
    <dbReference type="NCBI Taxonomy" id="1188250"/>
    <lineage>
        <taxon>Bacteria</taxon>
        <taxon>Pseudomonadati</taxon>
        <taxon>Pseudomonadota</taxon>
        <taxon>Alphaproteobacteria</taxon>
        <taxon>Rhodobacterales</taxon>
        <taxon>Paracoccaceae</taxon>
        <taxon>Pseudogemmobacter</taxon>
    </lineage>
</organism>
<evidence type="ECO:0000313" key="3">
    <source>
        <dbReference type="EMBL" id="PTE13274.1"/>
    </source>
</evidence>
<dbReference type="Pfam" id="PF04748">
    <property type="entry name" value="Polysacc_deac_2"/>
    <property type="match status" value="1"/>
</dbReference>
<dbReference type="AlphaFoldDB" id="A0A2T4J5U8"/>
<feature type="compositionally biased region" description="Low complexity" evidence="1">
    <location>
        <begin position="203"/>
        <end position="214"/>
    </location>
</feature>
<dbReference type="CDD" id="cd10936">
    <property type="entry name" value="CE4_DAC2"/>
    <property type="match status" value="1"/>
</dbReference>
<gene>
    <name evidence="3" type="ORF">C5F44_14690</name>
</gene>
<feature type="region of interest" description="Disordered" evidence="1">
    <location>
        <begin position="25"/>
        <end position="225"/>
    </location>
</feature>
<feature type="compositionally biased region" description="Pro residues" evidence="1">
    <location>
        <begin position="61"/>
        <end position="104"/>
    </location>
</feature>
<dbReference type="EMBL" id="PZKE01000016">
    <property type="protein sequence ID" value="PTE13274.1"/>
    <property type="molecule type" value="Genomic_DNA"/>
</dbReference>
<keyword evidence="2" id="KW-0732">Signal</keyword>
<feature type="signal peptide" evidence="2">
    <location>
        <begin position="1"/>
        <end position="23"/>
    </location>
</feature>
<dbReference type="SUPFAM" id="SSF88713">
    <property type="entry name" value="Glycoside hydrolase/deacetylase"/>
    <property type="match status" value="1"/>
</dbReference>
<feature type="compositionally biased region" description="Low complexity" evidence="1">
    <location>
        <begin position="163"/>
        <end position="187"/>
    </location>
</feature>
<keyword evidence="4" id="KW-1185">Reference proteome</keyword>
<dbReference type="GO" id="GO:0005975">
    <property type="term" value="P:carbohydrate metabolic process"/>
    <property type="evidence" value="ECO:0007669"/>
    <property type="project" value="InterPro"/>
</dbReference>
<feature type="chain" id="PRO_5015660046" description="Divergent polysaccharide deacetylase family protein" evidence="2">
    <location>
        <begin position="24"/>
        <end position="439"/>
    </location>
</feature>
<dbReference type="Gene3D" id="3.20.20.370">
    <property type="entry name" value="Glycoside hydrolase/deacetylase"/>
    <property type="match status" value="1"/>
</dbReference>
<dbReference type="RefSeq" id="WP_107674300.1">
    <property type="nucleotide sequence ID" value="NZ_PZKE01000016.1"/>
</dbReference>